<feature type="region of interest" description="Disordered" evidence="5">
    <location>
        <begin position="450"/>
        <end position="506"/>
    </location>
</feature>
<dbReference type="GO" id="GO:0005525">
    <property type="term" value="F:GTP binding"/>
    <property type="evidence" value="ECO:0007669"/>
    <property type="project" value="UniProtKB-KW"/>
</dbReference>
<dbReference type="Gene3D" id="2.40.50.140">
    <property type="entry name" value="Nucleic acid-binding proteins"/>
    <property type="match status" value="1"/>
</dbReference>
<dbReference type="InterPro" id="IPR012340">
    <property type="entry name" value="NA-bd_OB-fold"/>
</dbReference>
<keyword evidence="7" id="KW-1185">Reference proteome</keyword>
<keyword evidence="2" id="KW-0547">Nucleotide-binding</keyword>
<feature type="compositionally biased region" description="Polar residues" evidence="5">
    <location>
        <begin position="497"/>
        <end position="506"/>
    </location>
</feature>
<dbReference type="PANTHER" id="PTHR21231:SF8">
    <property type="entry name" value="GPN-LOOP GTPASE 1"/>
    <property type="match status" value="1"/>
</dbReference>
<name>A0A310SG07_9HYME</name>
<dbReference type="SUPFAM" id="SSF50249">
    <property type="entry name" value="Nucleic acid-binding proteins"/>
    <property type="match status" value="1"/>
</dbReference>
<organism evidence="6 7">
    <name type="scientific">Eufriesea mexicana</name>
    <dbReference type="NCBI Taxonomy" id="516756"/>
    <lineage>
        <taxon>Eukaryota</taxon>
        <taxon>Metazoa</taxon>
        <taxon>Ecdysozoa</taxon>
        <taxon>Arthropoda</taxon>
        <taxon>Hexapoda</taxon>
        <taxon>Insecta</taxon>
        <taxon>Pterygota</taxon>
        <taxon>Neoptera</taxon>
        <taxon>Endopterygota</taxon>
        <taxon>Hymenoptera</taxon>
        <taxon>Apocrita</taxon>
        <taxon>Aculeata</taxon>
        <taxon>Apoidea</taxon>
        <taxon>Anthophila</taxon>
        <taxon>Apidae</taxon>
        <taxon>Eufriesea</taxon>
    </lineage>
</organism>
<dbReference type="InterPro" id="IPR004130">
    <property type="entry name" value="Gpn"/>
</dbReference>
<feature type="compositionally biased region" description="Basic residues" evidence="5">
    <location>
        <begin position="485"/>
        <end position="496"/>
    </location>
</feature>
<dbReference type="SUPFAM" id="SSF52540">
    <property type="entry name" value="P-loop containing nucleoside triphosphate hydrolases"/>
    <property type="match status" value="1"/>
</dbReference>
<keyword evidence="4" id="KW-0342">GTP-binding</keyword>
<dbReference type="EMBL" id="KQ772169">
    <property type="protein sequence ID" value="OAD52480.1"/>
    <property type="molecule type" value="Genomic_DNA"/>
</dbReference>
<dbReference type="Pfam" id="PF03029">
    <property type="entry name" value="ATP_bind_1"/>
    <property type="match status" value="1"/>
</dbReference>
<proteinExistence type="inferred from homology"/>
<dbReference type="AlphaFoldDB" id="A0A310SG07"/>
<sequence>MWGNDTSVENVSGGFLNDNYNSNEEYKGTAKRINSIIPVMIQHLTLGDIQNCILSFIGEITCLQWLKPEKTIINLNSYVRIYGHLRIQSDKKFIMILKIWSLTDLNELTNHLLEVICMTLKTQKMSNKQNDSLNTNNVLMRDDTSLSGLTKEQTLVFKVIQAENDSENGIERNALKARVPKIILSYVDDIIDFLTNIRDTVNYKEVMKQYSLGPNGGIVTALNLFSTKFDQVIELIDKAGKEHEYVILDTPGQIEVFTWSASGTIITEALASQFPTIIVYILDTVRSVNPVTFMSNMLYACSILYRTKLPFIVAMNKIDIVEHSYAVDWMQDFEAFQEALDSETSYISNLTRSMALTLDEFYSHLRSCGVSAATGAGITKFLELIKDAIEEYESVYKKAWEKMKIKRDVQRQKTEQEQLQKVTEEVTGERVPLVTTISSGREISDIYLKHAGNESSEDEEGTENPFKEEEDEEEKKEAESFTNFLHRHKMQQKKHPTNQPTTSSNT</sequence>
<feature type="compositionally biased region" description="Acidic residues" evidence="5">
    <location>
        <begin position="455"/>
        <end position="474"/>
    </location>
</feature>
<gene>
    <name evidence="6" type="ORF">WN48_01281</name>
</gene>
<evidence type="ECO:0000256" key="1">
    <source>
        <dbReference type="ARBA" id="ARBA00005290"/>
    </source>
</evidence>
<evidence type="ECO:0000256" key="5">
    <source>
        <dbReference type="SAM" id="MobiDB-lite"/>
    </source>
</evidence>
<dbReference type="GO" id="GO:0003924">
    <property type="term" value="F:GTPase activity"/>
    <property type="evidence" value="ECO:0007669"/>
    <property type="project" value="InterPro"/>
</dbReference>
<evidence type="ECO:0000313" key="7">
    <source>
        <dbReference type="Proteomes" id="UP000250275"/>
    </source>
</evidence>
<comment type="similarity">
    <text evidence="1">Belongs to the GPN-loop GTPase family.</text>
</comment>
<accession>A0A310SG07</accession>
<evidence type="ECO:0000256" key="4">
    <source>
        <dbReference type="ARBA" id="ARBA00023134"/>
    </source>
</evidence>
<dbReference type="Gene3D" id="3.40.50.300">
    <property type="entry name" value="P-loop containing nucleotide triphosphate hydrolases"/>
    <property type="match status" value="1"/>
</dbReference>
<dbReference type="InterPro" id="IPR027417">
    <property type="entry name" value="P-loop_NTPase"/>
</dbReference>
<evidence type="ECO:0000256" key="2">
    <source>
        <dbReference type="ARBA" id="ARBA00022741"/>
    </source>
</evidence>
<dbReference type="OrthoDB" id="243313at2759"/>
<evidence type="ECO:0000256" key="3">
    <source>
        <dbReference type="ARBA" id="ARBA00022801"/>
    </source>
</evidence>
<keyword evidence="3" id="KW-0378">Hydrolase</keyword>
<dbReference type="InterPro" id="IPR030230">
    <property type="entry name" value="Gpn1/Npa3/XAB1"/>
</dbReference>
<dbReference type="Proteomes" id="UP000250275">
    <property type="component" value="Unassembled WGS sequence"/>
</dbReference>
<dbReference type="PANTHER" id="PTHR21231">
    <property type="entry name" value="XPA-BINDING PROTEIN 1-RELATED"/>
    <property type="match status" value="1"/>
</dbReference>
<dbReference type="CDD" id="cd17870">
    <property type="entry name" value="GPN1"/>
    <property type="match status" value="1"/>
</dbReference>
<protein>
    <submittedName>
        <fullName evidence="6">GPN-loop GTPase 1</fullName>
    </submittedName>
</protein>
<evidence type="ECO:0000313" key="6">
    <source>
        <dbReference type="EMBL" id="OAD52480.1"/>
    </source>
</evidence>
<reference evidence="6 7" key="1">
    <citation type="submission" date="2015-07" db="EMBL/GenBank/DDBJ databases">
        <title>The genome of Eufriesea mexicana.</title>
        <authorList>
            <person name="Pan H."/>
            <person name="Kapheim K."/>
        </authorList>
    </citation>
    <scope>NUCLEOTIDE SEQUENCE [LARGE SCALE GENOMIC DNA]</scope>
    <source>
        <strain evidence="6">0111107269</strain>
        <tissue evidence="6">Whole body</tissue>
    </source>
</reference>